<sequence length="198" mass="22110">MFEPASHIAFVAPSKSVSIWAIILLFVTFVTEPLMPAHAKNAHDISFENIEGGTLDLAEFRGKVILLVNTASQCGFTPQYEALQAMWDNYRDRGLVVIGVPSNDFGGQEPGANSQIKQFCTINYGIDFPMTEKVAVTGSDIHPYYQWVLEAGGRLAMPRWNFYKHLIDQEGNFVTWFAATTAPDARKIRQAIEKLLPN</sequence>
<evidence type="ECO:0000256" key="1">
    <source>
        <dbReference type="ARBA" id="ARBA00006926"/>
    </source>
</evidence>
<dbReference type="AlphaFoldDB" id="D5BPV4"/>
<dbReference type="GO" id="GO:0004601">
    <property type="term" value="F:peroxidase activity"/>
    <property type="evidence" value="ECO:0007669"/>
    <property type="project" value="UniProtKB-KW"/>
</dbReference>
<evidence type="ECO:0000256" key="3">
    <source>
        <dbReference type="ARBA" id="ARBA00023002"/>
    </source>
</evidence>
<proteinExistence type="inferred from homology"/>
<dbReference type="GO" id="GO:0034599">
    <property type="term" value="P:cellular response to oxidative stress"/>
    <property type="evidence" value="ECO:0007669"/>
    <property type="project" value="TreeGrafter"/>
</dbReference>
<dbReference type="HOGENOM" id="CLU_029507_1_3_5"/>
<dbReference type="CDD" id="cd00340">
    <property type="entry name" value="GSH_Peroxidase"/>
    <property type="match status" value="1"/>
</dbReference>
<dbReference type="PIRSF" id="PIRSF000303">
    <property type="entry name" value="Glutathion_perox"/>
    <property type="match status" value="1"/>
</dbReference>
<dbReference type="InterPro" id="IPR000889">
    <property type="entry name" value="Glutathione_peroxidase"/>
</dbReference>
<dbReference type="InterPro" id="IPR036249">
    <property type="entry name" value="Thioredoxin-like_sf"/>
</dbReference>
<feature type="transmembrane region" description="Helical" evidence="6">
    <location>
        <begin position="17"/>
        <end position="35"/>
    </location>
</feature>
<keyword evidence="6" id="KW-0812">Transmembrane</keyword>
<dbReference type="eggNOG" id="COG0386">
    <property type="taxonomic scope" value="Bacteria"/>
</dbReference>
<dbReference type="Pfam" id="PF00255">
    <property type="entry name" value="GSHPx"/>
    <property type="match status" value="1"/>
</dbReference>
<evidence type="ECO:0000256" key="6">
    <source>
        <dbReference type="SAM" id="Phobius"/>
    </source>
</evidence>
<keyword evidence="6" id="KW-0472">Membrane</keyword>
<accession>D5BPV4</accession>
<evidence type="ECO:0000313" key="8">
    <source>
        <dbReference type="Proteomes" id="UP000007460"/>
    </source>
</evidence>
<comment type="similarity">
    <text evidence="1 5">Belongs to the glutathione peroxidase family.</text>
</comment>
<dbReference type="InterPro" id="IPR029759">
    <property type="entry name" value="GPX_AS"/>
</dbReference>
<dbReference type="Gene3D" id="3.40.30.10">
    <property type="entry name" value="Glutaredoxin"/>
    <property type="match status" value="1"/>
</dbReference>
<dbReference type="Proteomes" id="UP000007460">
    <property type="component" value="Chromosome"/>
</dbReference>
<name>D5BPV4_PUNMI</name>
<feature type="active site" evidence="4">
    <location>
        <position position="74"/>
    </location>
</feature>
<evidence type="ECO:0000256" key="5">
    <source>
        <dbReference type="RuleBase" id="RU000499"/>
    </source>
</evidence>
<protein>
    <recommendedName>
        <fullName evidence="5">Glutathione peroxidase</fullName>
    </recommendedName>
</protein>
<dbReference type="KEGG" id="apb:SAR116_2363"/>
<gene>
    <name evidence="7" type="ordered locus">SAR116_2363</name>
</gene>
<evidence type="ECO:0000313" key="7">
    <source>
        <dbReference type="EMBL" id="ADE40606.1"/>
    </source>
</evidence>
<dbReference type="EMBL" id="CP001751">
    <property type="protein sequence ID" value="ADE40606.1"/>
    <property type="molecule type" value="Genomic_DNA"/>
</dbReference>
<dbReference type="PROSITE" id="PS00460">
    <property type="entry name" value="GLUTATHIONE_PEROXID_1"/>
    <property type="match status" value="1"/>
</dbReference>
<organism evidence="7 8">
    <name type="scientific">Puniceispirillum marinum (strain IMCC1322)</name>
    <dbReference type="NCBI Taxonomy" id="488538"/>
    <lineage>
        <taxon>Bacteria</taxon>
        <taxon>Pseudomonadati</taxon>
        <taxon>Pseudomonadota</taxon>
        <taxon>Alphaproteobacteria</taxon>
        <taxon>Candidatus Puniceispirillales</taxon>
        <taxon>Candidatus Puniceispirillaceae</taxon>
        <taxon>Candidatus Puniceispirillum</taxon>
    </lineage>
</organism>
<dbReference type="PANTHER" id="PTHR11592:SF78">
    <property type="entry name" value="GLUTATHIONE PEROXIDASE"/>
    <property type="match status" value="1"/>
</dbReference>
<dbReference type="SUPFAM" id="SSF52833">
    <property type="entry name" value="Thioredoxin-like"/>
    <property type="match status" value="1"/>
</dbReference>
<reference evidence="7 8" key="1">
    <citation type="journal article" date="2010" name="J. Bacteriol.">
        <title>Complete genome sequence of "Candidatus Puniceispirillum marinum" IMCC1322, a representative of the SAR116 clade in the Alphaproteobacteria.</title>
        <authorList>
            <person name="Oh H.M."/>
            <person name="Kwon K.K."/>
            <person name="Kang I."/>
            <person name="Kang S.G."/>
            <person name="Lee J.H."/>
            <person name="Kim S.J."/>
            <person name="Cho J.C."/>
        </authorList>
    </citation>
    <scope>NUCLEOTIDE SEQUENCE [LARGE SCALE GENOMIC DNA]</scope>
    <source>
        <strain evidence="7 8">IMCC1322</strain>
    </source>
</reference>
<dbReference type="PRINTS" id="PR01011">
    <property type="entry name" value="GLUTPROXDASE"/>
</dbReference>
<dbReference type="PANTHER" id="PTHR11592">
    <property type="entry name" value="GLUTATHIONE PEROXIDASE"/>
    <property type="match status" value="1"/>
</dbReference>
<dbReference type="OrthoDB" id="9785502at2"/>
<evidence type="ECO:0000256" key="4">
    <source>
        <dbReference type="PIRSR" id="PIRSR000303-1"/>
    </source>
</evidence>
<evidence type="ECO:0000256" key="2">
    <source>
        <dbReference type="ARBA" id="ARBA00022559"/>
    </source>
</evidence>
<keyword evidence="3 5" id="KW-0560">Oxidoreductase</keyword>
<keyword evidence="6" id="KW-1133">Transmembrane helix</keyword>
<keyword evidence="2 5" id="KW-0575">Peroxidase</keyword>
<dbReference type="RefSeq" id="WP_013047233.1">
    <property type="nucleotide sequence ID" value="NC_014010.1"/>
</dbReference>
<keyword evidence="8" id="KW-1185">Reference proteome</keyword>
<dbReference type="PROSITE" id="PS51355">
    <property type="entry name" value="GLUTATHIONE_PEROXID_3"/>
    <property type="match status" value="1"/>
</dbReference>
<dbReference type="STRING" id="488538.SAR116_2363"/>